<evidence type="ECO:0000259" key="1">
    <source>
        <dbReference type="Pfam" id="PF17989"/>
    </source>
</evidence>
<name>A0ABT7LN89_9BURK</name>
<dbReference type="EMBL" id="JASVDS010000008">
    <property type="protein sequence ID" value="MDL5034343.1"/>
    <property type="molecule type" value="Genomic_DNA"/>
</dbReference>
<sequence length="373" mass="40206">MSKSKAAVAAIPTVRVIDVGFGRVKLSRRAAGRAPGEVEFMHFPSMAIPSDPSAMRALGQSTRDTFDVPAAGAMYEVGMDIDLAQTGGDFGRDITDQFYLSPIYEALTKGALRYMDEETIDLLVLGLPVNQYLNSDRRDYLEKTYQGEIDIGGGKKVRINEVLVRPQPLGGYVELGNHVDDLNKAIASTSGALEPLSRDEDLAALTTLVVDPGEHTTDWLLIRRGQINTKASGAASDAGRHRVVRAVLEALQAKVGRPLGPATMPLINDALRLGKALKLSGTTYDLGEFEEVIKAAVDDPVSRLIEGVRGMHELIDIIVIVGGHPDRYRDALAKRFPAIPVFVMADSMLANARGFQIIGEAVMDAASEQPKAA</sequence>
<feature type="domain" description="Actin-like protein N-terminal" evidence="1">
    <location>
        <begin position="17"/>
        <end position="170"/>
    </location>
</feature>
<organism evidence="2 3">
    <name type="scientific">Roseateles subflavus</name>
    <dbReference type="NCBI Taxonomy" id="3053353"/>
    <lineage>
        <taxon>Bacteria</taxon>
        <taxon>Pseudomonadati</taxon>
        <taxon>Pseudomonadota</taxon>
        <taxon>Betaproteobacteria</taxon>
        <taxon>Burkholderiales</taxon>
        <taxon>Sphaerotilaceae</taxon>
        <taxon>Roseateles</taxon>
    </lineage>
</organism>
<reference evidence="2 3" key="1">
    <citation type="submission" date="2023-06" db="EMBL/GenBank/DDBJ databases">
        <title>Pelomonas sp. APW6 16S ribosomal RNA gene genome sequencing and assembly.</title>
        <authorList>
            <person name="Woo H."/>
        </authorList>
    </citation>
    <scope>NUCLEOTIDE SEQUENCE [LARGE SCALE GENOMIC DNA]</scope>
    <source>
        <strain evidence="2 3">APW6</strain>
    </source>
</reference>
<comment type="caution">
    <text evidence="2">The sequence shown here is derived from an EMBL/GenBank/DDBJ whole genome shotgun (WGS) entry which is preliminary data.</text>
</comment>
<dbReference type="Gene3D" id="3.30.420.40">
    <property type="match status" value="2"/>
</dbReference>
<dbReference type="Pfam" id="PF17989">
    <property type="entry name" value="ALP_N"/>
    <property type="match status" value="1"/>
</dbReference>
<accession>A0ABT7LN89</accession>
<dbReference type="InterPro" id="IPR043129">
    <property type="entry name" value="ATPase_NBD"/>
</dbReference>
<evidence type="ECO:0000313" key="3">
    <source>
        <dbReference type="Proteomes" id="UP001238603"/>
    </source>
</evidence>
<dbReference type="InterPro" id="IPR040607">
    <property type="entry name" value="ALP_N"/>
</dbReference>
<protein>
    <recommendedName>
        <fullName evidence="1">Actin-like protein N-terminal domain-containing protein</fullName>
    </recommendedName>
</protein>
<keyword evidence="3" id="KW-1185">Reference proteome</keyword>
<dbReference type="SUPFAM" id="SSF53067">
    <property type="entry name" value="Actin-like ATPase domain"/>
    <property type="match status" value="2"/>
</dbReference>
<proteinExistence type="predicted"/>
<dbReference type="Proteomes" id="UP001238603">
    <property type="component" value="Unassembled WGS sequence"/>
</dbReference>
<gene>
    <name evidence="2" type="ORF">QRD43_20745</name>
</gene>
<dbReference type="RefSeq" id="WP_285984419.1">
    <property type="nucleotide sequence ID" value="NZ_JASVDS010000008.1"/>
</dbReference>
<evidence type="ECO:0000313" key="2">
    <source>
        <dbReference type="EMBL" id="MDL5034343.1"/>
    </source>
</evidence>